<dbReference type="AlphaFoldDB" id="A0A814NR69"/>
<gene>
    <name evidence="2" type="ORF">EDS130_LOCUS7524</name>
    <name evidence="3" type="ORF">XAT740_LOCUS18131</name>
</gene>
<name>A0A814NR69_ADIRI</name>
<dbReference type="EMBL" id="CAJNOR010001202">
    <property type="protein sequence ID" value="CAF1096743.1"/>
    <property type="molecule type" value="Genomic_DNA"/>
</dbReference>
<keyword evidence="1" id="KW-0812">Transmembrane</keyword>
<feature type="transmembrane region" description="Helical" evidence="1">
    <location>
        <begin position="7"/>
        <end position="24"/>
    </location>
</feature>
<keyword evidence="1" id="KW-0472">Membrane</keyword>
<evidence type="ECO:0000313" key="3">
    <source>
        <dbReference type="EMBL" id="CAF1096743.1"/>
    </source>
</evidence>
<keyword evidence="4" id="KW-1185">Reference proteome</keyword>
<proteinExistence type="predicted"/>
<feature type="transmembrane region" description="Helical" evidence="1">
    <location>
        <begin position="44"/>
        <end position="65"/>
    </location>
</feature>
<feature type="transmembrane region" description="Helical" evidence="1">
    <location>
        <begin position="77"/>
        <end position="96"/>
    </location>
</feature>
<sequence>MEKERFVLIIIHIFITILLIYNLHPHPSSNTESCKTEQHDSVTIAYINHSFSIALYHSTCIFVLWYSQQYGARIIRVTGILLIGEVFQVVTVTIQHGIRTHSVSAEEVFLDVVHVWTFAAALYLTFRLARKISKQEKDLLHLQLLSTSVSDDILDGRELALV</sequence>
<accession>A0A814NR69</accession>
<protein>
    <submittedName>
        <fullName evidence="3">Uncharacterized protein</fullName>
    </submittedName>
</protein>
<dbReference type="EMBL" id="CAJNOJ010000023">
    <property type="protein sequence ID" value="CAF0855324.1"/>
    <property type="molecule type" value="Genomic_DNA"/>
</dbReference>
<organism evidence="3 4">
    <name type="scientific">Adineta ricciae</name>
    <name type="common">Rotifer</name>
    <dbReference type="NCBI Taxonomy" id="249248"/>
    <lineage>
        <taxon>Eukaryota</taxon>
        <taxon>Metazoa</taxon>
        <taxon>Spiralia</taxon>
        <taxon>Gnathifera</taxon>
        <taxon>Rotifera</taxon>
        <taxon>Eurotatoria</taxon>
        <taxon>Bdelloidea</taxon>
        <taxon>Adinetida</taxon>
        <taxon>Adinetidae</taxon>
        <taxon>Adineta</taxon>
    </lineage>
</organism>
<evidence type="ECO:0000313" key="4">
    <source>
        <dbReference type="Proteomes" id="UP000663828"/>
    </source>
</evidence>
<keyword evidence="1" id="KW-1133">Transmembrane helix</keyword>
<evidence type="ECO:0000256" key="1">
    <source>
        <dbReference type="SAM" id="Phobius"/>
    </source>
</evidence>
<dbReference type="Proteomes" id="UP000663852">
    <property type="component" value="Unassembled WGS sequence"/>
</dbReference>
<reference evidence="3" key="1">
    <citation type="submission" date="2021-02" db="EMBL/GenBank/DDBJ databases">
        <authorList>
            <person name="Nowell W R."/>
        </authorList>
    </citation>
    <scope>NUCLEOTIDE SEQUENCE</scope>
</reference>
<dbReference type="Proteomes" id="UP000663828">
    <property type="component" value="Unassembled WGS sequence"/>
</dbReference>
<comment type="caution">
    <text evidence="3">The sequence shown here is derived from an EMBL/GenBank/DDBJ whole genome shotgun (WGS) entry which is preliminary data.</text>
</comment>
<evidence type="ECO:0000313" key="2">
    <source>
        <dbReference type="EMBL" id="CAF0855324.1"/>
    </source>
</evidence>
<dbReference type="OrthoDB" id="9982552at2759"/>
<feature type="transmembrane region" description="Helical" evidence="1">
    <location>
        <begin position="108"/>
        <end position="126"/>
    </location>
</feature>